<dbReference type="PANTHER" id="PTHR24399:SF31">
    <property type="entry name" value="ZINC FINGER PROTEIN PLAGL1"/>
    <property type="match status" value="1"/>
</dbReference>
<feature type="region of interest" description="Disordered" evidence="13">
    <location>
        <begin position="516"/>
        <end position="545"/>
    </location>
</feature>
<sequence>MAGRNRYSHSEARLEAKKHMALDKSVLQQAAGWLQAGREAHTFSVRNRAAQTVTGGRFRGARLPILGVLLWVQEIPPSCLGTSLTRSCCQICAKDVLYYIFLTPNHHCWDWVKRSFEVEFSFHLHLKDGPPLFSFEHFEKHQSELKSFSQGSKTEGRRALGVIEDVCGFRPGHECKSAAATDDPGQITAVTPEDEDECASAAAAAAAKLFGGKPPRSERAERDDRNPRSCECEVCGALFSTQDKLRIHTYCHTGEKPFRCSQPQCAKAFVSKYKLFRHMATHSPQKTHQCTFCEKMFHRKDHLKNHLQTHDPNKEAFKCEECGKNYNTKLGYKRHVAMHAATSGDLTCKVCLQSYESTPVLLEHLKSHSGKSSGGAKEKKHPCDHCDRRFYTRKDVRRHMVVHTGRKDFLCQYCAQRFGRKDHLTRHVKKSHSQELLKIKSEPPDMLGLLNSGSPISVKEEFSPMMCMASSKDSMMSKSFSNNFPMGMYNPHLQSMSNSGVSHSLMPNSLSAAMGMGCPMESPSPIHHHSPPPQQPPPPKYQLGSTSYLLEKPLKVEMESFLMDLQSGLPVSCAESHPSPPKDGLEHQPSLDDLSGEHLLSKSPAIIAESLCAANMDFSHLLGFLPLNLPPYNPPMSSSGLVMGYSSQGDPQQPLTSLQPQPQETQGSVSSLSLGPLHPLPPVFTSSLSTTTLPRFHQAFQ</sequence>
<feature type="compositionally biased region" description="Polar residues" evidence="13">
    <location>
        <begin position="640"/>
        <end position="650"/>
    </location>
</feature>
<keyword evidence="7" id="KW-0805">Transcription regulation</keyword>
<evidence type="ECO:0000256" key="12">
    <source>
        <dbReference type="PROSITE-ProRule" id="PRU00042"/>
    </source>
</evidence>
<evidence type="ECO:0000256" key="7">
    <source>
        <dbReference type="ARBA" id="ARBA00023015"/>
    </source>
</evidence>
<feature type="domain" description="C2H2-type" evidence="14">
    <location>
        <begin position="409"/>
        <end position="437"/>
    </location>
</feature>
<dbReference type="EMBL" id="JAAWVO010074356">
    <property type="protein sequence ID" value="MBN3325191.1"/>
    <property type="molecule type" value="Genomic_DNA"/>
</dbReference>
<keyword evidence="4" id="KW-0677">Repeat</keyword>
<keyword evidence="5 12" id="KW-0863">Zinc-finger</keyword>
<dbReference type="InterPro" id="IPR036236">
    <property type="entry name" value="Znf_C2H2_sf"/>
</dbReference>
<protein>
    <submittedName>
        <fullName evidence="15">PLAL2 protein</fullName>
    </submittedName>
</protein>
<keyword evidence="6" id="KW-0862">Zinc</keyword>
<dbReference type="PROSITE" id="PS00028">
    <property type="entry name" value="ZINC_FINGER_C2H2_1"/>
    <property type="match status" value="7"/>
</dbReference>
<evidence type="ECO:0000256" key="11">
    <source>
        <dbReference type="ARBA" id="ARBA00023242"/>
    </source>
</evidence>
<evidence type="ECO:0000259" key="14">
    <source>
        <dbReference type="PROSITE" id="PS50157"/>
    </source>
</evidence>
<evidence type="ECO:0000256" key="4">
    <source>
        <dbReference type="ARBA" id="ARBA00022737"/>
    </source>
</evidence>
<dbReference type="FunFam" id="3.30.160.60:FF:000231">
    <property type="entry name" value="PLAG1 like zinc finger 2"/>
    <property type="match status" value="1"/>
</dbReference>
<evidence type="ECO:0000256" key="10">
    <source>
        <dbReference type="ARBA" id="ARBA00023163"/>
    </source>
</evidence>
<dbReference type="AlphaFoldDB" id="A0A8J7P679"/>
<keyword evidence="11" id="KW-0539">Nucleus</keyword>
<dbReference type="PROSITE" id="PS50157">
    <property type="entry name" value="ZINC_FINGER_C2H2_2"/>
    <property type="match status" value="7"/>
</dbReference>
<feature type="domain" description="C2H2-type" evidence="14">
    <location>
        <begin position="317"/>
        <end position="344"/>
    </location>
</feature>
<evidence type="ECO:0000313" key="16">
    <source>
        <dbReference type="Proteomes" id="UP000736164"/>
    </source>
</evidence>
<dbReference type="InterPro" id="IPR013087">
    <property type="entry name" value="Znf_C2H2_type"/>
</dbReference>
<dbReference type="SUPFAM" id="SSF57667">
    <property type="entry name" value="beta-beta-alpha zinc fingers"/>
    <property type="match status" value="4"/>
</dbReference>
<evidence type="ECO:0000256" key="1">
    <source>
        <dbReference type="ARBA" id="ARBA00004123"/>
    </source>
</evidence>
<keyword evidence="10" id="KW-0804">Transcription</keyword>
<feature type="domain" description="C2H2-type" evidence="14">
    <location>
        <begin position="258"/>
        <end position="287"/>
    </location>
</feature>
<gene>
    <name evidence="15" type="primary">Plagl2</name>
    <name evidence="15" type="ORF">GTO95_0001707</name>
</gene>
<keyword evidence="9" id="KW-0010">Activator</keyword>
<dbReference type="SMART" id="SM00355">
    <property type="entry name" value="ZnF_C2H2"/>
    <property type="match status" value="7"/>
</dbReference>
<keyword evidence="16" id="KW-1185">Reference proteome</keyword>
<dbReference type="GO" id="GO:0001227">
    <property type="term" value="F:DNA-binding transcription repressor activity, RNA polymerase II-specific"/>
    <property type="evidence" value="ECO:0007669"/>
    <property type="project" value="TreeGrafter"/>
</dbReference>
<dbReference type="GO" id="GO:0001817">
    <property type="term" value="P:regulation of cytokine production"/>
    <property type="evidence" value="ECO:0007669"/>
    <property type="project" value="TreeGrafter"/>
</dbReference>
<dbReference type="GO" id="GO:0005654">
    <property type="term" value="C:nucleoplasm"/>
    <property type="evidence" value="ECO:0007669"/>
    <property type="project" value="TreeGrafter"/>
</dbReference>
<accession>A0A8J7P679</accession>
<feature type="domain" description="C2H2-type" evidence="14">
    <location>
        <begin position="346"/>
        <end position="373"/>
    </location>
</feature>
<dbReference type="Pfam" id="PF00096">
    <property type="entry name" value="zf-C2H2"/>
    <property type="match status" value="3"/>
</dbReference>
<dbReference type="Gene3D" id="3.30.160.60">
    <property type="entry name" value="Classic Zinc Finger"/>
    <property type="match status" value="6"/>
</dbReference>
<keyword evidence="8" id="KW-0238">DNA-binding</keyword>
<organism evidence="15 16">
    <name type="scientific">Atractosteus spatula</name>
    <name type="common">Alligator gar</name>
    <name type="synonym">Lepisosteus spatula</name>
    <dbReference type="NCBI Taxonomy" id="7917"/>
    <lineage>
        <taxon>Eukaryota</taxon>
        <taxon>Metazoa</taxon>
        <taxon>Chordata</taxon>
        <taxon>Craniata</taxon>
        <taxon>Vertebrata</taxon>
        <taxon>Euteleostomi</taxon>
        <taxon>Actinopterygii</taxon>
        <taxon>Neopterygii</taxon>
        <taxon>Holostei</taxon>
        <taxon>Semionotiformes</taxon>
        <taxon>Lepisosteidae</taxon>
        <taxon>Atractosteus</taxon>
    </lineage>
</organism>
<feature type="domain" description="C2H2-type" evidence="14">
    <location>
        <begin position="381"/>
        <end position="408"/>
    </location>
</feature>
<dbReference type="GO" id="GO:0008270">
    <property type="term" value="F:zinc ion binding"/>
    <property type="evidence" value="ECO:0007669"/>
    <property type="project" value="UniProtKB-KW"/>
</dbReference>
<comment type="similarity">
    <text evidence="2">Belongs to the krueppel C2H2-type zinc-finger protein family.</text>
</comment>
<feature type="domain" description="C2H2-type" evidence="14">
    <location>
        <begin position="230"/>
        <end position="257"/>
    </location>
</feature>
<feature type="domain" description="C2H2-type" evidence="14">
    <location>
        <begin position="288"/>
        <end position="315"/>
    </location>
</feature>
<reference evidence="15" key="1">
    <citation type="journal article" date="2021" name="Cell">
        <title>Tracing the genetic footprints of vertebrate landing in non-teleost ray-finned fishes.</title>
        <authorList>
            <person name="Bi X."/>
            <person name="Wang K."/>
            <person name="Yang L."/>
            <person name="Pan H."/>
            <person name="Jiang H."/>
            <person name="Wei Q."/>
            <person name="Fang M."/>
            <person name="Yu H."/>
            <person name="Zhu C."/>
            <person name="Cai Y."/>
            <person name="He Y."/>
            <person name="Gan X."/>
            <person name="Zeng H."/>
            <person name="Yu D."/>
            <person name="Zhu Y."/>
            <person name="Jiang H."/>
            <person name="Qiu Q."/>
            <person name="Yang H."/>
            <person name="Zhang Y.E."/>
            <person name="Wang W."/>
            <person name="Zhu M."/>
            <person name="He S."/>
            <person name="Zhang G."/>
        </authorList>
    </citation>
    <scope>NUCLEOTIDE SEQUENCE</scope>
    <source>
        <strain evidence="15">Allg_001</strain>
    </source>
</reference>
<dbReference type="FunFam" id="3.30.160.60:FF:000256">
    <property type="entry name" value="PLAG1 like zinc finger 2"/>
    <property type="match status" value="1"/>
</dbReference>
<feature type="compositionally biased region" description="Pro residues" evidence="13">
    <location>
        <begin position="531"/>
        <end position="540"/>
    </location>
</feature>
<feature type="region of interest" description="Disordered" evidence="13">
    <location>
        <begin position="571"/>
        <end position="596"/>
    </location>
</feature>
<feature type="non-terminal residue" evidence="15">
    <location>
        <position position="701"/>
    </location>
</feature>
<evidence type="ECO:0000256" key="5">
    <source>
        <dbReference type="ARBA" id="ARBA00022771"/>
    </source>
</evidence>
<dbReference type="GO" id="GO:0002682">
    <property type="term" value="P:regulation of immune system process"/>
    <property type="evidence" value="ECO:0007669"/>
    <property type="project" value="TreeGrafter"/>
</dbReference>
<dbReference type="GO" id="GO:0001228">
    <property type="term" value="F:DNA-binding transcription activator activity, RNA polymerase II-specific"/>
    <property type="evidence" value="ECO:0007669"/>
    <property type="project" value="TreeGrafter"/>
</dbReference>
<dbReference type="PANTHER" id="PTHR24399">
    <property type="entry name" value="ZINC FINGER AND BTB DOMAIN-CONTAINING"/>
    <property type="match status" value="1"/>
</dbReference>
<comment type="subcellular location">
    <subcellularLocation>
        <location evidence="1">Nucleus</location>
    </subcellularLocation>
</comment>
<feature type="region of interest" description="Disordered" evidence="13">
    <location>
        <begin position="640"/>
        <end position="674"/>
    </location>
</feature>
<evidence type="ECO:0000256" key="9">
    <source>
        <dbReference type="ARBA" id="ARBA00023159"/>
    </source>
</evidence>
<evidence type="ECO:0000256" key="2">
    <source>
        <dbReference type="ARBA" id="ARBA00006991"/>
    </source>
</evidence>
<feature type="compositionally biased region" description="Basic and acidic residues" evidence="13">
    <location>
        <begin position="583"/>
        <end position="596"/>
    </location>
</feature>
<comment type="caution">
    <text evidence="15">The sequence shown here is derived from an EMBL/GenBank/DDBJ whole genome shotgun (WGS) entry which is preliminary data.</text>
</comment>
<proteinExistence type="inferred from homology"/>
<feature type="non-terminal residue" evidence="15">
    <location>
        <position position="1"/>
    </location>
</feature>
<dbReference type="GO" id="GO:0000978">
    <property type="term" value="F:RNA polymerase II cis-regulatory region sequence-specific DNA binding"/>
    <property type="evidence" value="ECO:0007669"/>
    <property type="project" value="TreeGrafter"/>
</dbReference>
<evidence type="ECO:0000256" key="3">
    <source>
        <dbReference type="ARBA" id="ARBA00022723"/>
    </source>
</evidence>
<dbReference type="FunFam" id="3.30.160.60:FF:000446">
    <property type="entry name" value="Zinc finger protein"/>
    <property type="match status" value="1"/>
</dbReference>
<evidence type="ECO:0000256" key="13">
    <source>
        <dbReference type="SAM" id="MobiDB-lite"/>
    </source>
</evidence>
<keyword evidence="3" id="KW-0479">Metal-binding</keyword>
<evidence type="ECO:0000256" key="8">
    <source>
        <dbReference type="ARBA" id="ARBA00023125"/>
    </source>
</evidence>
<name>A0A8J7P679_ATRSP</name>
<dbReference type="Proteomes" id="UP000736164">
    <property type="component" value="Unassembled WGS sequence"/>
</dbReference>
<feature type="compositionally biased region" description="Low complexity" evidence="13">
    <location>
        <begin position="651"/>
        <end position="674"/>
    </location>
</feature>
<evidence type="ECO:0000256" key="6">
    <source>
        <dbReference type="ARBA" id="ARBA00022833"/>
    </source>
</evidence>
<evidence type="ECO:0000313" key="15">
    <source>
        <dbReference type="EMBL" id="MBN3325191.1"/>
    </source>
</evidence>